<organism evidence="2 3">
    <name type="scientific">Lactuca virosa</name>
    <dbReference type="NCBI Taxonomy" id="75947"/>
    <lineage>
        <taxon>Eukaryota</taxon>
        <taxon>Viridiplantae</taxon>
        <taxon>Streptophyta</taxon>
        <taxon>Embryophyta</taxon>
        <taxon>Tracheophyta</taxon>
        <taxon>Spermatophyta</taxon>
        <taxon>Magnoliopsida</taxon>
        <taxon>eudicotyledons</taxon>
        <taxon>Gunneridae</taxon>
        <taxon>Pentapetalae</taxon>
        <taxon>asterids</taxon>
        <taxon>campanulids</taxon>
        <taxon>Asterales</taxon>
        <taxon>Asteraceae</taxon>
        <taxon>Cichorioideae</taxon>
        <taxon>Cichorieae</taxon>
        <taxon>Lactucinae</taxon>
        <taxon>Lactuca</taxon>
    </lineage>
</organism>
<feature type="chain" id="PRO_5043325438" evidence="1">
    <location>
        <begin position="29"/>
        <end position="78"/>
    </location>
</feature>
<reference evidence="2 3" key="1">
    <citation type="submission" date="2022-01" db="EMBL/GenBank/DDBJ databases">
        <authorList>
            <person name="Xiong W."/>
            <person name="Schranz E."/>
        </authorList>
    </citation>
    <scope>NUCLEOTIDE SEQUENCE [LARGE SCALE GENOMIC DNA]</scope>
</reference>
<keyword evidence="3" id="KW-1185">Reference proteome</keyword>
<name>A0AAU9MUY6_9ASTR</name>
<keyword evidence="1" id="KW-0732">Signal</keyword>
<dbReference type="Proteomes" id="UP001157418">
    <property type="component" value="Unassembled WGS sequence"/>
</dbReference>
<evidence type="ECO:0000256" key="1">
    <source>
        <dbReference type="SAM" id="SignalP"/>
    </source>
</evidence>
<evidence type="ECO:0000313" key="2">
    <source>
        <dbReference type="EMBL" id="CAH1430881.1"/>
    </source>
</evidence>
<protein>
    <submittedName>
        <fullName evidence="2">Uncharacterized protein</fullName>
    </submittedName>
</protein>
<evidence type="ECO:0000313" key="3">
    <source>
        <dbReference type="Proteomes" id="UP001157418"/>
    </source>
</evidence>
<sequence length="78" mass="8699">MRLEGGMGFLLAVLFAITLISHMVTAEAQRERVVSIPPPPRATGSWGGSWSCWGDRLCDKKRVRRPVSPPRAIRKKGR</sequence>
<proteinExistence type="predicted"/>
<gene>
    <name evidence="2" type="ORF">LVIROSA_LOCUS17625</name>
</gene>
<comment type="caution">
    <text evidence="2">The sequence shown here is derived from an EMBL/GenBank/DDBJ whole genome shotgun (WGS) entry which is preliminary data.</text>
</comment>
<feature type="signal peptide" evidence="1">
    <location>
        <begin position="1"/>
        <end position="28"/>
    </location>
</feature>
<accession>A0AAU9MUY6</accession>
<dbReference type="EMBL" id="CAKMRJ010003334">
    <property type="protein sequence ID" value="CAH1430881.1"/>
    <property type="molecule type" value="Genomic_DNA"/>
</dbReference>
<dbReference type="AlphaFoldDB" id="A0AAU9MUY6"/>